<evidence type="ECO:0000313" key="7">
    <source>
        <dbReference type="EMBL" id="BAP57272.1"/>
    </source>
</evidence>
<dbReference type="Gene3D" id="3.40.50.2300">
    <property type="match status" value="1"/>
</dbReference>
<dbReference type="PRINTS" id="PR00344">
    <property type="entry name" value="BCTRLSENSOR"/>
</dbReference>
<dbReference type="Pfam" id="PF00512">
    <property type="entry name" value="HisKA"/>
    <property type="match status" value="1"/>
</dbReference>
<dbReference type="GO" id="GO:0000155">
    <property type="term" value="F:phosphorelay sensor kinase activity"/>
    <property type="evidence" value="ECO:0007669"/>
    <property type="project" value="InterPro"/>
</dbReference>
<dbReference type="InterPro" id="IPR001789">
    <property type="entry name" value="Sig_transdc_resp-reg_receiver"/>
</dbReference>
<evidence type="ECO:0000313" key="8">
    <source>
        <dbReference type="Proteomes" id="UP000031623"/>
    </source>
</evidence>
<dbReference type="SMART" id="SM00387">
    <property type="entry name" value="HATPase_c"/>
    <property type="match status" value="1"/>
</dbReference>
<name>A0A090AMM9_9GAMM</name>
<dbReference type="SMART" id="SM00388">
    <property type="entry name" value="HisKA"/>
    <property type="match status" value="1"/>
</dbReference>
<dbReference type="Pfam" id="PF02518">
    <property type="entry name" value="HATPase_c"/>
    <property type="match status" value="1"/>
</dbReference>
<dbReference type="CDD" id="cd00082">
    <property type="entry name" value="HisKA"/>
    <property type="match status" value="1"/>
</dbReference>
<dbReference type="KEGG" id="tig:THII_2975"/>
<dbReference type="Gene3D" id="1.10.287.130">
    <property type="match status" value="1"/>
</dbReference>
<evidence type="ECO:0000259" key="6">
    <source>
        <dbReference type="PROSITE" id="PS50110"/>
    </source>
</evidence>
<dbReference type="Pfam" id="PF00072">
    <property type="entry name" value="Response_reg"/>
    <property type="match status" value="1"/>
</dbReference>
<dbReference type="OrthoDB" id="8874570at2"/>
<organism evidence="7 8">
    <name type="scientific">Thioploca ingrica</name>
    <dbReference type="NCBI Taxonomy" id="40754"/>
    <lineage>
        <taxon>Bacteria</taxon>
        <taxon>Pseudomonadati</taxon>
        <taxon>Pseudomonadota</taxon>
        <taxon>Gammaproteobacteria</taxon>
        <taxon>Thiotrichales</taxon>
        <taxon>Thiotrichaceae</taxon>
        <taxon>Thioploca</taxon>
    </lineage>
</organism>
<dbReference type="STRING" id="40754.THII_2975"/>
<dbReference type="EMBL" id="AP014633">
    <property type="protein sequence ID" value="BAP57272.1"/>
    <property type="molecule type" value="Genomic_DNA"/>
</dbReference>
<dbReference type="InterPro" id="IPR011006">
    <property type="entry name" value="CheY-like_superfamily"/>
</dbReference>
<dbReference type="Gene3D" id="6.10.250.690">
    <property type="match status" value="1"/>
</dbReference>
<dbReference type="SMART" id="SM00448">
    <property type="entry name" value="REC"/>
    <property type="match status" value="1"/>
</dbReference>
<dbReference type="EC" id="2.7.13.3" evidence="2"/>
<evidence type="ECO:0000259" key="5">
    <source>
        <dbReference type="PROSITE" id="PS50109"/>
    </source>
</evidence>
<dbReference type="AlphaFoldDB" id="A0A090AMM9"/>
<gene>
    <name evidence="7" type="ORF">THII_2975</name>
</gene>
<dbReference type="PANTHER" id="PTHR43547:SF2">
    <property type="entry name" value="HYBRID SIGNAL TRANSDUCTION HISTIDINE KINASE C"/>
    <property type="match status" value="1"/>
</dbReference>
<protein>
    <recommendedName>
        <fullName evidence="2">histidine kinase</fullName>
        <ecNumber evidence="2">2.7.13.3</ecNumber>
    </recommendedName>
</protein>
<dbReference type="InterPro" id="IPR003661">
    <property type="entry name" value="HisK_dim/P_dom"/>
</dbReference>
<dbReference type="PROSITE" id="PS50110">
    <property type="entry name" value="RESPONSE_REGULATORY"/>
    <property type="match status" value="1"/>
</dbReference>
<proteinExistence type="predicted"/>
<dbReference type="CDD" id="cd19920">
    <property type="entry name" value="REC_PA4781-like"/>
    <property type="match status" value="1"/>
</dbReference>
<feature type="domain" description="Histidine kinase" evidence="5">
    <location>
        <begin position="143"/>
        <end position="356"/>
    </location>
</feature>
<dbReference type="SUPFAM" id="SSF55874">
    <property type="entry name" value="ATPase domain of HSP90 chaperone/DNA topoisomerase II/histidine kinase"/>
    <property type="match status" value="1"/>
</dbReference>
<dbReference type="InterPro" id="IPR005467">
    <property type="entry name" value="His_kinase_dom"/>
</dbReference>
<sequence length="361" mass="40862">MSAKKILIIEDKPENISVLFDCLEQYDYELLVATDGESGLEVAIEKIPNLILLDVLMPGIDGFETCRLLKKRSELKDIPVIFMTALSELEHKLAGFEAGGVDYVTKPFQQQELLMRIRTHLTLYDLQRKLVQKNSELEAFSHTVAHDLKNPLNIIVGSTDLMEMAYEEGDTIMFKKYLTKVRNAANKAADIIESLLLLAGTSQYKQLFIQSLDMRLVIAKVKDRLDLMLKDYPGELKMPDQWPFIAGYPPWIEEIWINYISNAFKYGGEPPIVELGLDEHEDFIRFWVHDNGPGLSEEEQAKLFVPFTRLHTNRADGHGLGLSIVQSIVSKLGGRVGVESTLGQGSTFYFTLPRQPTLLAE</sequence>
<dbReference type="SUPFAM" id="SSF52172">
    <property type="entry name" value="CheY-like"/>
    <property type="match status" value="1"/>
</dbReference>
<feature type="domain" description="Response regulatory" evidence="6">
    <location>
        <begin position="5"/>
        <end position="121"/>
    </location>
</feature>
<accession>A0A090AMM9</accession>
<evidence type="ECO:0000256" key="3">
    <source>
        <dbReference type="ARBA" id="ARBA00022553"/>
    </source>
</evidence>
<dbReference type="HOGENOM" id="CLU_000445_114_72_6"/>
<reference evidence="7 8" key="1">
    <citation type="journal article" date="2014" name="ISME J.">
        <title>Ecophysiology of Thioploca ingrica as revealed by the complete genome sequence supplemented with proteomic evidence.</title>
        <authorList>
            <person name="Kojima H."/>
            <person name="Ogura Y."/>
            <person name="Yamamoto N."/>
            <person name="Togashi T."/>
            <person name="Mori H."/>
            <person name="Watanabe T."/>
            <person name="Nemoto F."/>
            <person name="Kurokawa K."/>
            <person name="Hayashi T."/>
            <person name="Fukui M."/>
        </authorList>
    </citation>
    <scope>NUCLEOTIDE SEQUENCE [LARGE SCALE GENOMIC DNA]</scope>
</reference>
<feature type="modified residue" description="4-aspartylphosphate" evidence="4">
    <location>
        <position position="54"/>
    </location>
</feature>
<dbReference type="InterPro" id="IPR004358">
    <property type="entry name" value="Sig_transdc_His_kin-like_C"/>
</dbReference>
<evidence type="ECO:0000256" key="2">
    <source>
        <dbReference type="ARBA" id="ARBA00012438"/>
    </source>
</evidence>
<dbReference type="Gene3D" id="3.30.565.10">
    <property type="entry name" value="Histidine kinase-like ATPase, C-terminal domain"/>
    <property type="match status" value="1"/>
</dbReference>
<dbReference type="InterPro" id="IPR036890">
    <property type="entry name" value="HATPase_C_sf"/>
</dbReference>
<comment type="catalytic activity">
    <reaction evidence="1">
        <text>ATP + protein L-histidine = ADP + protein N-phospho-L-histidine.</text>
        <dbReference type="EC" id="2.7.13.3"/>
    </reaction>
</comment>
<dbReference type="InterPro" id="IPR003594">
    <property type="entry name" value="HATPase_dom"/>
</dbReference>
<dbReference type="PANTHER" id="PTHR43547">
    <property type="entry name" value="TWO-COMPONENT HISTIDINE KINASE"/>
    <property type="match status" value="1"/>
</dbReference>
<evidence type="ECO:0000256" key="1">
    <source>
        <dbReference type="ARBA" id="ARBA00000085"/>
    </source>
</evidence>
<keyword evidence="8" id="KW-1185">Reference proteome</keyword>
<keyword evidence="3 4" id="KW-0597">Phosphoprotein</keyword>
<dbReference type="Proteomes" id="UP000031623">
    <property type="component" value="Chromosome"/>
</dbReference>
<dbReference type="PROSITE" id="PS50109">
    <property type="entry name" value="HIS_KIN"/>
    <property type="match status" value="1"/>
</dbReference>
<evidence type="ECO:0000256" key="4">
    <source>
        <dbReference type="PROSITE-ProRule" id="PRU00169"/>
    </source>
</evidence>